<evidence type="ECO:0000259" key="3">
    <source>
        <dbReference type="PROSITE" id="PS50156"/>
    </source>
</evidence>
<dbReference type="Gene3D" id="1.10.3270.10">
    <property type="entry name" value="HMGR, N-terminal domain"/>
    <property type="match status" value="1"/>
</dbReference>
<keyword evidence="2" id="KW-1133">Transmembrane helix</keyword>
<dbReference type="FunFam" id="1.10.3270.10:FF:000001">
    <property type="entry name" value="3-hydroxy-3-methylglutaryl coenzyme A reductase"/>
    <property type="match status" value="1"/>
</dbReference>
<dbReference type="SUPFAM" id="SSF56542">
    <property type="entry name" value="Substrate-binding domain of HMG-CoA reductase"/>
    <property type="match status" value="1"/>
</dbReference>
<dbReference type="PANTHER" id="PTHR10572">
    <property type="entry name" value="3-HYDROXY-3-METHYLGLUTARYL-COENZYME A REDUCTASE"/>
    <property type="match status" value="1"/>
</dbReference>
<organism evidence="4 5">
    <name type="scientific">Puccinia striiformis</name>
    <dbReference type="NCBI Taxonomy" id="27350"/>
    <lineage>
        <taxon>Eukaryota</taxon>
        <taxon>Fungi</taxon>
        <taxon>Dikarya</taxon>
        <taxon>Basidiomycota</taxon>
        <taxon>Pucciniomycotina</taxon>
        <taxon>Pucciniomycetes</taxon>
        <taxon>Pucciniales</taxon>
        <taxon>Pucciniaceae</taxon>
        <taxon>Puccinia</taxon>
    </lineage>
</organism>
<dbReference type="Pfam" id="PF00368">
    <property type="entry name" value="HMG-CoA_red"/>
    <property type="match status" value="1"/>
</dbReference>
<feature type="compositionally biased region" description="Basic residues" evidence="1">
    <location>
        <begin position="661"/>
        <end position="670"/>
    </location>
</feature>
<comment type="caution">
    <text evidence="4">The sequence shown here is derived from an EMBL/GenBank/DDBJ whole genome shotgun (WGS) entry which is preliminary data.</text>
</comment>
<feature type="region of interest" description="Disordered" evidence="1">
    <location>
        <begin position="746"/>
        <end position="779"/>
    </location>
</feature>
<dbReference type="InterPro" id="IPR000731">
    <property type="entry name" value="SSD"/>
</dbReference>
<keyword evidence="2" id="KW-0812">Transmembrane</keyword>
<dbReference type="GO" id="GO:0015936">
    <property type="term" value="P:coenzyme A metabolic process"/>
    <property type="evidence" value="ECO:0007669"/>
    <property type="project" value="InterPro"/>
</dbReference>
<feature type="region of interest" description="Disordered" evidence="1">
    <location>
        <begin position="635"/>
        <end position="675"/>
    </location>
</feature>
<name>A0A2S4VL65_9BASI</name>
<dbReference type="PRINTS" id="PR00071">
    <property type="entry name" value="HMGCOARDTASE"/>
</dbReference>
<dbReference type="PROSITE" id="PS50065">
    <property type="entry name" value="HMG_COA_REDUCTASE_4"/>
    <property type="match status" value="1"/>
</dbReference>
<dbReference type="GO" id="GO:0005778">
    <property type="term" value="C:peroxisomal membrane"/>
    <property type="evidence" value="ECO:0007669"/>
    <property type="project" value="TreeGrafter"/>
</dbReference>
<dbReference type="InterPro" id="IPR002202">
    <property type="entry name" value="HMG_CoA_Rdtase"/>
</dbReference>
<dbReference type="VEuPathDB" id="FungiDB:PSTT_06164"/>
<proteinExistence type="predicted"/>
<evidence type="ECO:0000313" key="4">
    <source>
        <dbReference type="EMBL" id="POW10282.1"/>
    </source>
</evidence>
<dbReference type="AlphaFoldDB" id="A0A2S4VL65"/>
<dbReference type="EMBL" id="PKSL01000047">
    <property type="protein sequence ID" value="POW10282.1"/>
    <property type="molecule type" value="Genomic_DNA"/>
</dbReference>
<dbReference type="Proteomes" id="UP000239156">
    <property type="component" value="Unassembled WGS sequence"/>
</dbReference>
<evidence type="ECO:0000256" key="1">
    <source>
        <dbReference type="SAM" id="MobiDB-lite"/>
    </source>
</evidence>
<gene>
    <name evidence="4" type="ORF">PSTT_06164</name>
</gene>
<keyword evidence="5" id="KW-1185">Reference proteome</keyword>
<dbReference type="InterPro" id="IPR023074">
    <property type="entry name" value="HMG_CoA_Rdtase_cat_sf"/>
</dbReference>
<reference evidence="4" key="1">
    <citation type="submission" date="2017-12" db="EMBL/GenBank/DDBJ databases">
        <title>Gene loss provides genomic basis for host adaptation in cereal stripe rust fungi.</title>
        <authorList>
            <person name="Xia C."/>
        </authorList>
    </citation>
    <scope>NUCLEOTIDE SEQUENCE [LARGE SCALE GENOMIC DNA]</scope>
    <source>
        <strain evidence="4">93-210</strain>
    </source>
</reference>
<dbReference type="GO" id="GO:0008299">
    <property type="term" value="P:isoprenoid biosynthetic process"/>
    <property type="evidence" value="ECO:0007669"/>
    <property type="project" value="TreeGrafter"/>
</dbReference>
<accession>A0A2S4VL65</accession>
<dbReference type="Gene3D" id="3.90.770.10">
    <property type="entry name" value="3-hydroxy-3-methylglutaryl-coenzyme A Reductase, Chain A, domain 2"/>
    <property type="match status" value="1"/>
</dbReference>
<dbReference type="GO" id="GO:0004420">
    <property type="term" value="F:hydroxymethylglutaryl-CoA reductase (NADPH) activity"/>
    <property type="evidence" value="ECO:0007669"/>
    <property type="project" value="InterPro"/>
</dbReference>
<dbReference type="Pfam" id="PF12349">
    <property type="entry name" value="Sterol-sensing"/>
    <property type="match status" value="1"/>
</dbReference>
<dbReference type="VEuPathDB" id="FungiDB:PSHT_02904"/>
<dbReference type="GO" id="GO:0005789">
    <property type="term" value="C:endoplasmic reticulum membrane"/>
    <property type="evidence" value="ECO:0007669"/>
    <property type="project" value="TreeGrafter"/>
</dbReference>
<dbReference type="GO" id="GO:0006696">
    <property type="term" value="P:ergosterol biosynthetic process"/>
    <property type="evidence" value="ECO:0007669"/>
    <property type="project" value="TreeGrafter"/>
</dbReference>
<feature type="transmembrane region" description="Helical" evidence="2">
    <location>
        <begin position="243"/>
        <end position="263"/>
    </location>
</feature>
<dbReference type="InterPro" id="IPR023282">
    <property type="entry name" value="HMG_CoA_Rdtase_N"/>
</dbReference>
<evidence type="ECO:0000313" key="5">
    <source>
        <dbReference type="Proteomes" id="UP000239156"/>
    </source>
</evidence>
<sequence>MASRVLTRYSSFCSSNPIETIVTTLPTSNCSKLSNIPTNPATKLDTQQQQQPLATHYEPQDTATAIIDHQITPSQLGLLSPTTTSFPRITQPSTPPITQTTLNTLDQQPFPIQIKPSTHSDLVLKPMLQTIQTKYNQQQRVPKSKIMLHRIRSIHAQRPPTQSADHPSFPNQQHPLTIRTPAMARQFPRKLTPLHPHSLSRAYRSAREAHERLGEMRSIRWIAYAARAFLIRFWQLISKADSADIFIMVIAYCLMHLTFWNLFRNMAKLGSKFWLGALTVLSAIFAFILALITAHILGIRINPILLSEALPFLVITIQLAMFTKNRPNEPVRPARDIVVESISRVGVRIVRDYAIEITVLGLGAISGINGLTEFCQLAGLSLLYDCVLSFDSSDSSRTRISQERFYNRAFETFDDGVVPSVEVVKEQMAEQESIRAKLIKMFMSDHGHHQSAEKMTIGSSRLKLALLSMFVGLHTLNLCTTLTLRTAITRHSSHPPSFSLNTPQPGNQSQGTKFSKSDLANLVIDQIKIDPNSPIYTSALQKLSKEISLKDKKIRWIAQLSPPIEIRVARNLRFRGASSTHTDGTEKSSSSSSSLVFLDELMSSWTEFVGDPGIAISTVDQTRRFNHRLKIERAARMKSRTTSDDEEESSNGSIRVDRLRVKTPPRHQRRWSSGLLPTDRKLKSDLIIPDRAELSNPNSALPVLDIPSEEEVLSIRGTSTKSCKPEHLNKPTTAITLLSKALGTLTDGSHSEPISNSTTATNTESNAYDSPSLIDLPSSSSASSTSTCFDEQNKIVRSLDQTLEIFNDHSLDRGPSKLSDEELIVLVQHGKVAAYALEKVLKDFTRAVRIRRALISRASLTKTLETSGLPYLHYDYSLVMGQCCENVVGYIPIPLGIAGPLRIDGVAFPIPMSTTEGALVASTSRGCKALNAGGGVTTVVTADGMTRGPALEFPNLIMAAQAKSWVESEKVESNLKKPLIPLPDSRD</sequence>
<protein>
    <recommendedName>
        <fullName evidence="3">SSD domain-containing protein</fullName>
    </recommendedName>
</protein>
<dbReference type="PANTHER" id="PTHR10572:SF24">
    <property type="entry name" value="3-HYDROXY-3-METHYLGLUTARYL-COENZYME A REDUCTASE"/>
    <property type="match status" value="1"/>
</dbReference>
<feature type="region of interest" description="Disordered" evidence="1">
    <location>
        <begin position="493"/>
        <end position="513"/>
    </location>
</feature>
<feature type="compositionally biased region" description="Polar residues" evidence="1">
    <location>
        <begin position="494"/>
        <end position="513"/>
    </location>
</feature>
<feature type="transmembrane region" description="Helical" evidence="2">
    <location>
        <begin position="275"/>
        <end position="298"/>
    </location>
</feature>
<dbReference type="PROSITE" id="PS50156">
    <property type="entry name" value="SSD"/>
    <property type="match status" value="1"/>
</dbReference>
<feature type="domain" description="SSD" evidence="3">
    <location>
        <begin position="244"/>
        <end position="390"/>
    </location>
</feature>
<keyword evidence="2" id="KW-0472">Membrane</keyword>
<evidence type="ECO:0000256" key="2">
    <source>
        <dbReference type="SAM" id="Phobius"/>
    </source>
</evidence>
<dbReference type="InterPro" id="IPR009029">
    <property type="entry name" value="HMG_CoA_Rdtase_sub-bd_dom_sf"/>
</dbReference>
<dbReference type="InterPro" id="IPR053958">
    <property type="entry name" value="HMGCR/SNAP/NPC1-like_SSD"/>
</dbReference>
<feature type="compositionally biased region" description="Low complexity" evidence="1">
    <location>
        <begin position="755"/>
        <end position="779"/>
    </location>
</feature>